<dbReference type="STRING" id="888743.HMPREF9141_1934"/>
<dbReference type="OrthoDB" id="9810906at2"/>
<feature type="signal peptide" evidence="2">
    <location>
        <begin position="1"/>
        <end position="25"/>
    </location>
</feature>
<name>F0F8L7_9BACT</name>
<evidence type="ECO:0000313" key="4">
    <source>
        <dbReference type="EMBL" id="EGC19394.1"/>
    </source>
</evidence>
<comment type="caution">
    <text evidence="4">The sequence shown here is derived from an EMBL/GenBank/DDBJ whole genome shotgun (WGS) entry which is preliminary data.</text>
</comment>
<keyword evidence="5" id="KW-1185">Reference proteome</keyword>
<evidence type="ECO:0000313" key="5">
    <source>
        <dbReference type="Proteomes" id="UP000005697"/>
    </source>
</evidence>
<dbReference type="PANTHER" id="PTHR33393">
    <property type="entry name" value="POLYGLUTAMINE SYNTHESIS ACCESSORY PROTEIN RV0574C-RELATED"/>
    <property type="match status" value="1"/>
</dbReference>
<dbReference type="RefSeq" id="WP_007366687.1">
    <property type="nucleotide sequence ID" value="NZ_GL872282.1"/>
</dbReference>
<protein>
    <submittedName>
        <fullName evidence="4">Bacterial capsule synthesis protein</fullName>
    </submittedName>
</protein>
<organism evidence="4 5">
    <name type="scientific">Prevotella multiformis DSM 16608</name>
    <dbReference type="NCBI Taxonomy" id="888743"/>
    <lineage>
        <taxon>Bacteria</taxon>
        <taxon>Pseudomonadati</taxon>
        <taxon>Bacteroidota</taxon>
        <taxon>Bacteroidia</taxon>
        <taxon>Bacteroidales</taxon>
        <taxon>Prevotellaceae</taxon>
        <taxon>Prevotella</taxon>
    </lineage>
</organism>
<dbReference type="Proteomes" id="UP000005697">
    <property type="component" value="Unassembled WGS sequence"/>
</dbReference>
<dbReference type="InterPro" id="IPR019079">
    <property type="entry name" value="Capsule_synth_CapA"/>
</dbReference>
<dbReference type="InterPro" id="IPR029052">
    <property type="entry name" value="Metallo-depent_PP-like"/>
</dbReference>
<dbReference type="AlphaFoldDB" id="F0F8L7"/>
<sequence length="333" mass="37148">MTKRLSTVQAVRLCLFLALSIPLFSSNGTGTETAGTGKTQQGFPVETLRIVVAGDLLLDRGVRQRIGQVGIDGLFSPSVDTLFLSSDYVIANLECPVTAIRERVYKRFIFRGEPEWLPALYRHGITHLNLANNHSIDQGRNGLLDTQEQIRKAGMVPLGAGRNMEEAARPVLISARPRPVWVVTSLRLPLENFPYLPQKPSVSQESADSLVMRVARLRRADRHCVILVLLHWGWEHHLRALPGQREEAHRLIDAGADAIVGHHSHTLQTAETYRGKPVYYGIGNFIFDQHRPLNTRACLVRLTITADRCKATPLPIEIRNCVPFLIRDSASAP</sequence>
<dbReference type="Pfam" id="PF09587">
    <property type="entry name" value="PGA_cap"/>
    <property type="match status" value="1"/>
</dbReference>
<evidence type="ECO:0000259" key="3">
    <source>
        <dbReference type="SMART" id="SM00854"/>
    </source>
</evidence>
<dbReference type="EMBL" id="AEWX01000027">
    <property type="protein sequence ID" value="EGC19394.1"/>
    <property type="molecule type" value="Genomic_DNA"/>
</dbReference>
<dbReference type="PANTHER" id="PTHR33393:SF13">
    <property type="entry name" value="PGA BIOSYNTHESIS PROTEIN CAPA"/>
    <property type="match status" value="1"/>
</dbReference>
<proteinExistence type="inferred from homology"/>
<dbReference type="HOGENOM" id="CLU_038823_2_2_10"/>
<comment type="similarity">
    <text evidence="1">Belongs to the CapA family.</text>
</comment>
<keyword evidence="2" id="KW-0732">Signal</keyword>
<dbReference type="Gene3D" id="3.60.21.10">
    <property type="match status" value="1"/>
</dbReference>
<evidence type="ECO:0000256" key="2">
    <source>
        <dbReference type="SAM" id="SignalP"/>
    </source>
</evidence>
<dbReference type="SUPFAM" id="SSF56300">
    <property type="entry name" value="Metallo-dependent phosphatases"/>
    <property type="match status" value="1"/>
</dbReference>
<reference evidence="4 5" key="1">
    <citation type="submission" date="2011-01" db="EMBL/GenBank/DDBJ databases">
        <authorList>
            <person name="Muzny D."/>
            <person name="Qin X."/>
            <person name="Deng J."/>
            <person name="Jiang H."/>
            <person name="Liu Y."/>
            <person name="Qu J."/>
            <person name="Song X.-Z."/>
            <person name="Zhang L."/>
            <person name="Thornton R."/>
            <person name="Coyle M."/>
            <person name="Francisco L."/>
            <person name="Jackson L."/>
            <person name="Javaid M."/>
            <person name="Korchina V."/>
            <person name="Kovar C."/>
            <person name="Mata R."/>
            <person name="Mathew T."/>
            <person name="Ngo R."/>
            <person name="Nguyen L."/>
            <person name="Nguyen N."/>
            <person name="Okwuonu G."/>
            <person name="Ongeri F."/>
            <person name="Pham C."/>
            <person name="Simmons D."/>
            <person name="Wilczek-Boney K."/>
            <person name="Hale W."/>
            <person name="Jakkamsetti A."/>
            <person name="Pham P."/>
            <person name="Ruth R."/>
            <person name="San Lucas F."/>
            <person name="Warren J."/>
            <person name="Zhang J."/>
            <person name="Zhao Z."/>
            <person name="Zhou C."/>
            <person name="Zhu D."/>
            <person name="Lee S."/>
            <person name="Bess C."/>
            <person name="Blankenburg K."/>
            <person name="Forbes L."/>
            <person name="Fu Q."/>
            <person name="Gubbala S."/>
            <person name="Hirani K."/>
            <person name="Jayaseelan J.C."/>
            <person name="Lara F."/>
            <person name="Munidasa M."/>
            <person name="Palculict T."/>
            <person name="Patil S."/>
            <person name="Pu L.-L."/>
            <person name="Saada N."/>
            <person name="Tang L."/>
            <person name="Weissenberger G."/>
            <person name="Zhu Y."/>
            <person name="Hemphill L."/>
            <person name="Shang Y."/>
            <person name="Youmans B."/>
            <person name="Ayvaz T."/>
            <person name="Ross M."/>
            <person name="Santibanez J."/>
            <person name="Aqrawi P."/>
            <person name="Gross S."/>
            <person name="Joshi V."/>
            <person name="Fowler G."/>
            <person name="Nazareth L."/>
            <person name="Reid J."/>
            <person name="Worley K."/>
            <person name="Petrosino J."/>
            <person name="Highlander S."/>
            <person name="Gibbs R."/>
        </authorList>
    </citation>
    <scope>NUCLEOTIDE SEQUENCE [LARGE SCALE GENOMIC DNA]</scope>
    <source>
        <strain evidence="4 5">DSM 16608</strain>
    </source>
</reference>
<dbReference type="SMART" id="SM00854">
    <property type="entry name" value="PGA_cap"/>
    <property type="match status" value="1"/>
</dbReference>
<evidence type="ECO:0000256" key="1">
    <source>
        <dbReference type="ARBA" id="ARBA00005662"/>
    </source>
</evidence>
<accession>F0F8L7</accession>
<dbReference type="eggNOG" id="COG2843">
    <property type="taxonomic scope" value="Bacteria"/>
</dbReference>
<dbReference type="CDD" id="cd07381">
    <property type="entry name" value="MPP_CapA"/>
    <property type="match status" value="1"/>
</dbReference>
<dbReference type="InterPro" id="IPR052169">
    <property type="entry name" value="CW_Biosynth-Accessory"/>
</dbReference>
<feature type="chain" id="PRO_5003251740" evidence="2">
    <location>
        <begin position="26"/>
        <end position="333"/>
    </location>
</feature>
<gene>
    <name evidence="4" type="ORF">HMPREF9141_1934</name>
</gene>
<feature type="domain" description="Capsule synthesis protein CapA" evidence="3">
    <location>
        <begin position="49"/>
        <end position="289"/>
    </location>
</feature>